<dbReference type="InterPro" id="IPR050651">
    <property type="entry name" value="Plant_Cytochrome_P450_Monoox"/>
</dbReference>
<evidence type="ECO:0000256" key="6">
    <source>
        <dbReference type="ARBA" id="ARBA00023033"/>
    </source>
</evidence>
<keyword evidence="6 8" id="KW-0503">Monooxygenase</keyword>
<dbReference type="PRINTS" id="PR00385">
    <property type="entry name" value="P450"/>
</dbReference>
<name>A0A7J6GCY5_CANSA</name>
<comment type="caution">
    <text evidence="10">The sequence shown here is derived from an EMBL/GenBank/DDBJ whole genome shotgun (WGS) entry which is preliminary data.</text>
</comment>
<dbReference type="CDD" id="cd20654">
    <property type="entry name" value="CYP82"/>
    <property type="match status" value="1"/>
</dbReference>
<evidence type="ECO:0000256" key="8">
    <source>
        <dbReference type="RuleBase" id="RU000461"/>
    </source>
</evidence>
<proteinExistence type="inferred from homology"/>
<dbReference type="PRINTS" id="PR00463">
    <property type="entry name" value="EP450I"/>
</dbReference>
<evidence type="ECO:0000256" key="2">
    <source>
        <dbReference type="ARBA" id="ARBA00022617"/>
    </source>
</evidence>
<feature type="binding site" description="axial binding residue" evidence="7">
    <location>
        <position position="484"/>
    </location>
    <ligand>
        <name>heme</name>
        <dbReference type="ChEBI" id="CHEBI:30413"/>
    </ligand>
    <ligandPart>
        <name>Fe</name>
        <dbReference type="ChEBI" id="CHEBI:18248"/>
    </ligandPart>
</feature>
<evidence type="ECO:0000256" key="5">
    <source>
        <dbReference type="ARBA" id="ARBA00023004"/>
    </source>
</evidence>
<feature type="transmembrane region" description="Helical" evidence="9">
    <location>
        <begin position="6"/>
        <end position="24"/>
    </location>
</feature>
<protein>
    <recommendedName>
        <fullName evidence="12">Cytochrome P450</fullName>
    </recommendedName>
</protein>
<keyword evidence="9" id="KW-0812">Transmembrane</keyword>
<keyword evidence="5 7" id="KW-0408">Iron</keyword>
<feature type="transmembrane region" description="Helical" evidence="9">
    <location>
        <begin position="236"/>
        <end position="255"/>
    </location>
</feature>
<dbReference type="InterPro" id="IPR001128">
    <property type="entry name" value="Cyt_P450"/>
</dbReference>
<dbReference type="GO" id="GO:0020037">
    <property type="term" value="F:heme binding"/>
    <property type="evidence" value="ECO:0007669"/>
    <property type="project" value="InterPro"/>
</dbReference>
<dbReference type="PANTHER" id="PTHR47947">
    <property type="entry name" value="CYTOCHROME P450 82C3-RELATED"/>
    <property type="match status" value="1"/>
</dbReference>
<dbReference type="InterPro" id="IPR017972">
    <property type="entry name" value="Cyt_P450_CS"/>
</dbReference>
<sequence length="546" mass="61491">MDPFLQIVISCLLPLLLIFICYHLKKSSSSSSSTNSGPILAPEAAGAWPIIGHLHLFGGKNLTHKTLGAMADKGGPIFTIKLGSHKVVVVNNGEIAKDCLTTHDMAFSTRPTIVASKLLGYNYAMFGFAPYGDYWREMRKIATVELLSNQRLDLLKHIWSSEVETWASELYNKLCLEKGSEKNRVLVDMKRWFGDLTGNISVRMIGGKRCFGENNSTKSGFGEEESIRCRNVMRDFAYLFGVFVLADAIPFLGWWDINGYKKAMKKTASELDVLIAGWLEEHKQKRKWFGEKGNNGNNNNNNSNEEKDFMDVMLNILDGANVDGVDADTINKATCLNLMLAGSDTTMIALTWALSLLLNNPNKLQKAQLELDQIVGRERNVEESDIQNLIYLQAIIKETIRLYPPSPLLLRATKEDCTLTCGYHVRKGTRLMVNTWKIQREERVWGHNSEEFEPERFLTSHKEVDLRGKLGFEMVSFGGGRRSCPGVSLALRMVHLGLARFLHGFEVSKKLDNEEVDMTETTGLTNLRATPLEVFLTPRLHSKLYE</sequence>
<dbReference type="Pfam" id="PF00067">
    <property type="entry name" value="p450"/>
    <property type="match status" value="1"/>
</dbReference>
<comment type="cofactor">
    <cofactor evidence="7">
        <name>heme</name>
        <dbReference type="ChEBI" id="CHEBI:30413"/>
    </cofactor>
</comment>
<dbReference type="InterPro" id="IPR036396">
    <property type="entry name" value="Cyt_P450_sf"/>
</dbReference>
<evidence type="ECO:0000256" key="1">
    <source>
        <dbReference type="ARBA" id="ARBA00010617"/>
    </source>
</evidence>
<evidence type="ECO:0000256" key="7">
    <source>
        <dbReference type="PIRSR" id="PIRSR602401-1"/>
    </source>
</evidence>
<dbReference type="Gene3D" id="1.10.630.10">
    <property type="entry name" value="Cytochrome P450"/>
    <property type="match status" value="1"/>
</dbReference>
<comment type="similarity">
    <text evidence="1 8">Belongs to the cytochrome P450 family.</text>
</comment>
<evidence type="ECO:0000256" key="3">
    <source>
        <dbReference type="ARBA" id="ARBA00022723"/>
    </source>
</evidence>
<dbReference type="PANTHER" id="PTHR47947:SF29">
    <property type="entry name" value="CYTOCHROME P450 CYP82D47-LIKE"/>
    <property type="match status" value="1"/>
</dbReference>
<keyword evidence="4 8" id="KW-0560">Oxidoreductase</keyword>
<accession>A0A7J6GCY5</accession>
<keyword evidence="2 7" id="KW-0349">Heme</keyword>
<dbReference type="Proteomes" id="UP000525078">
    <property type="component" value="Unassembled WGS sequence"/>
</dbReference>
<gene>
    <name evidence="10" type="ORF">F8388_017042</name>
</gene>
<keyword evidence="9" id="KW-0472">Membrane</keyword>
<dbReference type="EMBL" id="JAATIP010000064">
    <property type="protein sequence ID" value="KAF4380688.1"/>
    <property type="molecule type" value="Genomic_DNA"/>
</dbReference>
<dbReference type="GO" id="GO:0016705">
    <property type="term" value="F:oxidoreductase activity, acting on paired donors, with incorporation or reduction of molecular oxygen"/>
    <property type="evidence" value="ECO:0007669"/>
    <property type="project" value="InterPro"/>
</dbReference>
<dbReference type="SUPFAM" id="SSF48264">
    <property type="entry name" value="Cytochrome P450"/>
    <property type="match status" value="1"/>
</dbReference>
<dbReference type="GO" id="GO:0005506">
    <property type="term" value="F:iron ion binding"/>
    <property type="evidence" value="ECO:0007669"/>
    <property type="project" value="InterPro"/>
</dbReference>
<dbReference type="FunFam" id="1.10.630.10:FF:000026">
    <property type="entry name" value="Cytochrome P450 82C4"/>
    <property type="match status" value="1"/>
</dbReference>
<dbReference type="PROSITE" id="PS00086">
    <property type="entry name" value="CYTOCHROME_P450"/>
    <property type="match status" value="1"/>
</dbReference>
<organism evidence="10 11">
    <name type="scientific">Cannabis sativa</name>
    <name type="common">Hemp</name>
    <name type="synonym">Marijuana</name>
    <dbReference type="NCBI Taxonomy" id="3483"/>
    <lineage>
        <taxon>Eukaryota</taxon>
        <taxon>Viridiplantae</taxon>
        <taxon>Streptophyta</taxon>
        <taxon>Embryophyta</taxon>
        <taxon>Tracheophyta</taxon>
        <taxon>Spermatophyta</taxon>
        <taxon>Magnoliopsida</taxon>
        <taxon>eudicotyledons</taxon>
        <taxon>Gunneridae</taxon>
        <taxon>Pentapetalae</taxon>
        <taxon>rosids</taxon>
        <taxon>fabids</taxon>
        <taxon>Rosales</taxon>
        <taxon>Cannabaceae</taxon>
        <taxon>Cannabis</taxon>
    </lineage>
</organism>
<evidence type="ECO:0008006" key="12">
    <source>
        <dbReference type="Google" id="ProtNLM"/>
    </source>
</evidence>
<dbReference type="GO" id="GO:0004497">
    <property type="term" value="F:monooxygenase activity"/>
    <property type="evidence" value="ECO:0007669"/>
    <property type="project" value="UniProtKB-KW"/>
</dbReference>
<evidence type="ECO:0000256" key="9">
    <source>
        <dbReference type="SAM" id="Phobius"/>
    </source>
</evidence>
<keyword evidence="3 7" id="KW-0479">Metal-binding</keyword>
<keyword evidence="9" id="KW-1133">Transmembrane helix</keyword>
<evidence type="ECO:0000256" key="4">
    <source>
        <dbReference type="ARBA" id="ARBA00023002"/>
    </source>
</evidence>
<dbReference type="InterPro" id="IPR002401">
    <property type="entry name" value="Cyt_P450_E_grp-I"/>
</dbReference>
<reference evidence="10 11" key="1">
    <citation type="journal article" date="2020" name="bioRxiv">
        <title>Sequence and annotation of 42 cannabis genomes reveals extensive copy number variation in cannabinoid synthesis and pathogen resistance genes.</title>
        <authorList>
            <person name="Mckernan K.J."/>
            <person name="Helbert Y."/>
            <person name="Kane L.T."/>
            <person name="Ebling H."/>
            <person name="Zhang L."/>
            <person name="Liu B."/>
            <person name="Eaton Z."/>
            <person name="Mclaughlin S."/>
            <person name="Kingan S."/>
            <person name="Baybayan P."/>
            <person name="Concepcion G."/>
            <person name="Jordan M."/>
            <person name="Riva A."/>
            <person name="Barbazuk W."/>
            <person name="Harkins T."/>
        </authorList>
    </citation>
    <scope>NUCLEOTIDE SEQUENCE [LARGE SCALE GENOMIC DNA]</scope>
    <source>
        <strain evidence="11">cv. Jamaican Lion 4</strain>
        <tissue evidence="10">Leaf</tissue>
    </source>
</reference>
<evidence type="ECO:0000313" key="10">
    <source>
        <dbReference type="EMBL" id="KAF4380688.1"/>
    </source>
</evidence>
<evidence type="ECO:0000313" key="11">
    <source>
        <dbReference type="Proteomes" id="UP000525078"/>
    </source>
</evidence>
<dbReference type="AlphaFoldDB" id="A0A7J6GCY5"/>